<name>A0A3A1YIY3_9GAMM</name>
<dbReference type="Proteomes" id="UP000265916">
    <property type="component" value="Unassembled WGS sequence"/>
</dbReference>
<evidence type="ECO:0008006" key="3">
    <source>
        <dbReference type="Google" id="ProtNLM"/>
    </source>
</evidence>
<dbReference type="AlphaFoldDB" id="A0A3A1YIY3"/>
<keyword evidence="2" id="KW-1185">Reference proteome</keyword>
<proteinExistence type="predicted"/>
<dbReference type="RefSeq" id="WP_119531999.1">
    <property type="nucleotide sequence ID" value="NZ_JBHSSP010000028.1"/>
</dbReference>
<accession>A0A3A1YIY3</accession>
<sequence length="137" mass="15744">MDKLDAMQRLIVAEIKGSVLNAEVEKKIDKLVNTTNHHRHKLDELTYKINKLLLVLNELHIHGTNLERSYTVKEVADMLGVAYTTFLSRIYANKYIQPHKVGSRPYYYAKDIAILKEQTKELQGHAELQRPGETSKG</sequence>
<organism evidence="1 2">
    <name type="scientific">Psittacicella hinzii</name>
    <dbReference type="NCBI Taxonomy" id="2028575"/>
    <lineage>
        <taxon>Bacteria</taxon>
        <taxon>Pseudomonadati</taxon>
        <taxon>Pseudomonadota</taxon>
        <taxon>Gammaproteobacteria</taxon>
        <taxon>Pasteurellales</taxon>
        <taxon>Psittacicellaceae</taxon>
        <taxon>Psittacicella</taxon>
    </lineage>
</organism>
<protein>
    <recommendedName>
        <fullName evidence="3">Helix-turn-helix domain-containing protein</fullName>
    </recommendedName>
</protein>
<gene>
    <name evidence="1" type="ORF">CKF58_06075</name>
</gene>
<dbReference type="EMBL" id="NRJG01000112">
    <property type="protein sequence ID" value="RIY36204.1"/>
    <property type="molecule type" value="Genomic_DNA"/>
</dbReference>
<reference evidence="1 2" key="1">
    <citation type="submission" date="2017-08" db="EMBL/GenBank/DDBJ databases">
        <title>Reclassification of Bisgaard taxon 37 and 44.</title>
        <authorList>
            <person name="Christensen H."/>
        </authorList>
    </citation>
    <scope>NUCLEOTIDE SEQUENCE [LARGE SCALE GENOMIC DNA]</scope>
    <source>
        <strain evidence="1 2">111</strain>
    </source>
</reference>
<evidence type="ECO:0000313" key="2">
    <source>
        <dbReference type="Proteomes" id="UP000265916"/>
    </source>
</evidence>
<evidence type="ECO:0000313" key="1">
    <source>
        <dbReference type="EMBL" id="RIY36204.1"/>
    </source>
</evidence>
<comment type="caution">
    <text evidence="1">The sequence shown here is derived from an EMBL/GenBank/DDBJ whole genome shotgun (WGS) entry which is preliminary data.</text>
</comment>